<dbReference type="GO" id="GO:0070006">
    <property type="term" value="F:metalloaminopeptidase activity"/>
    <property type="evidence" value="ECO:0007669"/>
    <property type="project" value="InterPro"/>
</dbReference>
<evidence type="ECO:0000256" key="3">
    <source>
        <dbReference type="ARBA" id="ARBA00022723"/>
    </source>
</evidence>
<keyword evidence="4 7" id="KW-0378">Hydrolase</keyword>
<dbReference type="GO" id="GO:0006508">
    <property type="term" value="P:proteolysis"/>
    <property type="evidence" value="ECO:0007669"/>
    <property type="project" value="UniProtKB-KW"/>
</dbReference>
<protein>
    <submittedName>
        <fullName evidence="7">Methionine aminopeptidase</fullName>
        <ecNumber evidence="7">3.4.11.18</ecNumber>
    </submittedName>
</protein>
<dbReference type="Pfam" id="PF00557">
    <property type="entry name" value="Peptidase_M24"/>
    <property type="match status" value="1"/>
</dbReference>
<dbReference type="InterPro" id="IPR002467">
    <property type="entry name" value="Pept_M24A_MAP1"/>
</dbReference>
<keyword evidence="1 7" id="KW-0031">Aminopeptidase</keyword>
<dbReference type="PROSITE" id="PS00680">
    <property type="entry name" value="MAP_1"/>
    <property type="match status" value="1"/>
</dbReference>
<evidence type="ECO:0000259" key="6">
    <source>
        <dbReference type="Pfam" id="PF00557"/>
    </source>
</evidence>
<keyword evidence="2" id="KW-0645">Protease</keyword>
<dbReference type="GO" id="GO:0046872">
    <property type="term" value="F:metal ion binding"/>
    <property type="evidence" value="ECO:0007669"/>
    <property type="project" value="UniProtKB-KW"/>
</dbReference>
<dbReference type="GO" id="GO:0005829">
    <property type="term" value="C:cytosol"/>
    <property type="evidence" value="ECO:0007669"/>
    <property type="project" value="TreeGrafter"/>
</dbReference>
<dbReference type="GO" id="GO:0004239">
    <property type="term" value="F:initiator methionyl aminopeptidase activity"/>
    <property type="evidence" value="ECO:0007669"/>
    <property type="project" value="UniProtKB-EC"/>
</dbReference>
<dbReference type="InterPro" id="IPR036005">
    <property type="entry name" value="Creatinase/aminopeptidase-like"/>
</dbReference>
<dbReference type="NCBIfam" id="TIGR00500">
    <property type="entry name" value="met_pdase_I"/>
    <property type="match status" value="1"/>
</dbReference>
<feature type="compositionally biased region" description="Polar residues" evidence="5">
    <location>
        <begin position="9"/>
        <end position="19"/>
    </location>
</feature>
<evidence type="ECO:0000256" key="2">
    <source>
        <dbReference type="ARBA" id="ARBA00022670"/>
    </source>
</evidence>
<dbReference type="AlphaFoldDB" id="A0A160VAG6"/>
<sequence>MNRGRKTKTASNSPSTYSGGITIKSPQELDSMRRAGAIVGAVIDLLKAAVVPGMTTLDLDKIAYKEITRQGAKPTFMGYQGFPASICTSVNEEIVHGIPGDRVLLEGDIVKVDVGATIEGFIGDAAVSLAVGEVTPEATELMEHTRISLEVGIKAAQPGGRVGDIGAAVQAYGESRGYGVVREFVGHGVGRFLHEDPQVPNYGQAGMGPLLRVGMCIAIEPMFNLGDWHTKILDDQWTVITADGKLSAHFEHSIAITEDGPEILTVHSSAHRLLSE</sequence>
<reference evidence="7" key="1">
    <citation type="submission" date="2015-10" db="EMBL/GenBank/DDBJ databases">
        <authorList>
            <person name="Gilbert D.G."/>
        </authorList>
    </citation>
    <scope>NUCLEOTIDE SEQUENCE</scope>
</reference>
<accession>A0A160VAG6</accession>
<dbReference type="HAMAP" id="MF_01974">
    <property type="entry name" value="MetAP_1"/>
    <property type="match status" value="1"/>
</dbReference>
<proteinExistence type="inferred from homology"/>
<feature type="domain" description="Peptidase M24" evidence="6">
    <location>
        <begin position="31"/>
        <end position="258"/>
    </location>
</feature>
<dbReference type="EC" id="3.4.11.18" evidence="7"/>
<gene>
    <name evidence="7" type="ORF">MGWOODY_Clf2042</name>
</gene>
<dbReference type="PANTHER" id="PTHR43330:SF27">
    <property type="entry name" value="METHIONINE AMINOPEPTIDASE"/>
    <property type="match status" value="1"/>
</dbReference>
<dbReference type="PANTHER" id="PTHR43330">
    <property type="entry name" value="METHIONINE AMINOPEPTIDASE"/>
    <property type="match status" value="1"/>
</dbReference>
<dbReference type="InterPro" id="IPR000994">
    <property type="entry name" value="Pept_M24"/>
</dbReference>
<dbReference type="InterPro" id="IPR001714">
    <property type="entry name" value="Pept_M24_MAP"/>
</dbReference>
<evidence type="ECO:0000256" key="1">
    <source>
        <dbReference type="ARBA" id="ARBA00022438"/>
    </source>
</evidence>
<dbReference type="EMBL" id="FAXA01000355">
    <property type="protein sequence ID" value="CUV03112.1"/>
    <property type="molecule type" value="Genomic_DNA"/>
</dbReference>
<evidence type="ECO:0000256" key="4">
    <source>
        <dbReference type="ARBA" id="ARBA00022801"/>
    </source>
</evidence>
<dbReference type="SUPFAM" id="SSF55920">
    <property type="entry name" value="Creatinase/aminopeptidase"/>
    <property type="match status" value="1"/>
</dbReference>
<organism evidence="7">
    <name type="scientific">hydrothermal vent metagenome</name>
    <dbReference type="NCBI Taxonomy" id="652676"/>
    <lineage>
        <taxon>unclassified sequences</taxon>
        <taxon>metagenomes</taxon>
        <taxon>ecological metagenomes</taxon>
    </lineage>
</organism>
<dbReference type="PRINTS" id="PR00599">
    <property type="entry name" value="MAPEPTIDASE"/>
</dbReference>
<dbReference type="CDD" id="cd01086">
    <property type="entry name" value="MetAP1"/>
    <property type="match status" value="1"/>
</dbReference>
<evidence type="ECO:0000313" key="7">
    <source>
        <dbReference type="EMBL" id="CUV03112.1"/>
    </source>
</evidence>
<dbReference type="Gene3D" id="3.90.230.10">
    <property type="entry name" value="Creatinase/methionine aminopeptidase superfamily"/>
    <property type="match status" value="1"/>
</dbReference>
<evidence type="ECO:0000256" key="5">
    <source>
        <dbReference type="SAM" id="MobiDB-lite"/>
    </source>
</evidence>
<name>A0A160VAG6_9ZZZZ</name>
<feature type="region of interest" description="Disordered" evidence="5">
    <location>
        <begin position="1"/>
        <end position="23"/>
    </location>
</feature>
<keyword evidence="3" id="KW-0479">Metal-binding</keyword>